<evidence type="ECO:0000256" key="1">
    <source>
        <dbReference type="SAM" id="MobiDB-lite"/>
    </source>
</evidence>
<organism evidence="2 3">
    <name type="scientific">Penicillium subrubescens</name>
    <dbReference type="NCBI Taxonomy" id="1316194"/>
    <lineage>
        <taxon>Eukaryota</taxon>
        <taxon>Fungi</taxon>
        <taxon>Dikarya</taxon>
        <taxon>Ascomycota</taxon>
        <taxon>Pezizomycotina</taxon>
        <taxon>Eurotiomycetes</taxon>
        <taxon>Eurotiomycetidae</taxon>
        <taxon>Eurotiales</taxon>
        <taxon>Aspergillaceae</taxon>
        <taxon>Penicillium</taxon>
    </lineage>
</organism>
<dbReference type="AlphaFoldDB" id="A0A1Q5UMF9"/>
<name>A0A1Q5UMF9_9EURO</name>
<dbReference type="EMBL" id="MNBE01000128">
    <property type="protein sequence ID" value="OKP13639.1"/>
    <property type="molecule type" value="Genomic_DNA"/>
</dbReference>
<feature type="region of interest" description="Disordered" evidence="1">
    <location>
        <begin position="1"/>
        <end position="29"/>
    </location>
</feature>
<keyword evidence="3" id="KW-1185">Reference proteome</keyword>
<evidence type="ECO:0000313" key="2">
    <source>
        <dbReference type="EMBL" id="OKP13639.1"/>
    </source>
</evidence>
<evidence type="ECO:0000313" key="3">
    <source>
        <dbReference type="Proteomes" id="UP000186955"/>
    </source>
</evidence>
<proteinExistence type="predicted"/>
<reference evidence="2 3" key="1">
    <citation type="submission" date="2016-10" db="EMBL/GenBank/DDBJ databases">
        <title>Genome sequence of the ascomycete fungus Penicillium subrubescens.</title>
        <authorList>
            <person name="De Vries R.P."/>
            <person name="Peng M."/>
            <person name="Dilokpimol A."/>
            <person name="Hilden K."/>
            <person name="Makela M.R."/>
            <person name="Grigoriev I."/>
            <person name="Riley R."/>
            <person name="Granchi Z."/>
        </authorList>
    </citation>
    <scope>NUCLEOTIDE SEQUENCE [LARGE SCALE GENOMIC DNA]</scope>
    <source>
        <strain evidence="2 3">CBS 132785</strain>
    </source>
</reference>
<protein>
    <submittedName>
        <fullName evidence="2">Uncharacterized protein</fullName>
    </submittedName>
</protein>
<gene>
    <name evidence="2" type="ORF">PENSUB_830</name>
</gene>
<sequence>MAQRKRAGYGGIVKYERQPKESSMQETAVVRDQSVSFPVRPLGRELAAKGPGGSEKGTGCSSQAELPDALFQLRGCRAGARL</sequence>
<comment type="caution">
    <text evidence="2">The sequence shown here is derived from an EMBL/GenBank/DDBJ whole genome shotgun (WGS) entry which is preliminary data.</text>
</comment>
<accession>A0A1Q5UMF9</accession>
<dbReference type="Proteomes" id="UP000186955">
    <property type="component" value="Unassembled WGS sequence"/>
</dbReference>